<name>A0ABT5FHL2_9GAMM</name>
<dbReference type="Gene3D" id="2.60.120.10">
    <property type="entry name" value="Jelly Rolls"/>
    <property type="match status" value="1"/>
</dbReference>
<dbReference type="InterPro" id="IPR014710">
    <property type="entry name" value="RmlC-like_jellyroll"/>
</dbReference>
<dbReference type="Pfam" id="PF00027">
    <property type="entry name" value="cNMP_binding"/>
    <property type="match status" value="1"/>
</dbReference>
<sequence length="81" mass="8804">MNVSTEYLIELLKASSDFNQLSEGAMIGLAEALEVITVAGGAEVIREGAESDSMFILVSGRLRVSRTDKNGQRLLYNEVLL</sequence>
<evidence type="ECO:0000259" key="1">
    <source>
        <dbReference type="PROSITE" id="PS50042"/>
    </source>
</evidence>
<keyword evidence="3" id="KW-1185">Reference proteome</keyword>
<dbReference type="SUPFAM" id="SSF51206">
    <property type="entry name" value="cAMP-binding domain-like"/>
    <property type="match status" value="1"/>
</dbReference>
<organism evidence="2 3">
    <name type="scientific">Psychrosphaera algicola</name>
    <dbReference type="NCBI Taxonomy" id="3023714"/>
    <lineage>
        <taxon>Bacteria</taxon>
        <taxon>Pseudomonadati</taxon>
        <taxon>Pseudomonadota</taxon>
        <taxon>Gammaproteobacteria</taxon>
        <taxon>Alteromonadales</taxon>
        <taxon>Pseudoalteromonadaceae</taxon>
        <taxon>Psychrosphaera</taxon>
    </lineage>
</organism>
<dbReference type="EMBL" id="JAQOMS010000002">
    <property type="protein sequence ID" value="MDC2890677.1"/>
    <property type="molecule type" value="Genomic_DNA"/>
</dbReference>
<dbReference type="Proteomes" id="UP001528411">
    <property type="component" value="Unassembled WGS sequence"/>
</dbReference>
<dbReference type="PROSITE" id="PS50042">
    <property type="entry name" value="CNMP_BINDING_3"/>
    <property type="match status" value="1"/>
</dbReference>
<comment type="caution">
    <text evidence="2">The sequence shown here is derived from an EMBL/GenBank/DDBJ whole genome shotgun (WGS) entry which is preliminary data.</text>
</comment>
<accession>A0ABT5FHL2</accession>
<feature type="domain" description="Cyclic nucleotide-binding" evidence="1">
    <location>
        <begin position="17"/>
        <end position="81"/>
    </location>
</feature>
<dbReference type="InterPro" id="IPR000595">
    <property type="entry name" value="cNMP-bd_dom"/>
</dbReference>
<protein>
    <submittedName>
        <fullName evidence="2">Cyclic nucleotide-binding domain-containing protein</fullName>
    </submittedName>
</protein>
<dbReference type="InterPro" id="IPR018490">
    <property type="entry name" value="cNMP-bd_dom_sf"/>
</dbReference>
<evidence type="ECO:0000313" key="3">
    <source>
        <dbReference type="Proteomes" id="UP001528411"/>
    </source>
</evidence>
<dbReference type="CDD" id="cd00038">
    <property type="entry name" value="CAP_ED"/>
    <property type="match status" value="1"/>
</dbReference>
<proteinExistence type="predicted"/>
<evidence type="ECO:0000313" key="2">
    <source>
        <dbReference type="EMBL" id="MDC2890677.1"/>
    </source>
</evidence>
<gene>
    <name evidence="2" type="ORF">PN838_20465</name>
</gene>
<dbReference type="RefSeq" id="WP_272181799.1">
    <property type="nucleotide sequence ID" value="NZ_JAQOMS010000002.1"/>
</dbReference>
<reference evidence="2 3" key="1">
    <citation type="submission" date="2023-01" db="EMBL/GenBank/DDBJ databases">
        <title>Psychrosphaera sp. nov., isolated from marine algae.</title>
        <authorList>
            <person name="Bayburt H."/>
            <person name="Choi B.J."/>
            <person name="Kim J.M."/>
            <person name="Choi D.G."/>
            <person name="Jeon C.O."/>
        </authorList>
    </citation>
    <scope>NUCLEOTIDE SEQUENCE [LARGE SCALE GENOMIC DNA]</scope>
    <source>
        <strain evidence="2 3">G1-22</strain>
    </source>
</reference>